<dbReference type="GO" id="GO:0004222">
    <property type="term" value="F:metalloendopeptidase activity"/>
    <property type="evidence" value="ECO:0007669"/>
    <property type="project" value="InterPro"/>
</dbReference>
<evidence type="ECO:0000313" key="4">
    <source>
        <dbReference type="EMBL" id="CAF0887571.1"/>
    </source>
</evidence>
<dbReference type="PANTHER" id="PTHR21220">
    <property type="entry name" value="DNA-DEPENDENT METALLOPROTEASE SPRTN"/>
    <property type="match status" value="1"/>
</dbReference>
<dbReference type="PANTHER" id="PTHR21220:SF0">
    <property type="entry name" value="DNA-DEPENDENT METALLOPROTEASE SPRTN"/>
    <property type="match status" value="1"/>
</dbReference>
<proteinExistence type="predicted"/>
<dbReference type="GO" id="GO:0003697">
    <property type="term" value="F:single-stranded DNA binding"/>
    <property type="evidence" value="ECO:0007669"/>
    <property type="project" value="InterPro"/>
</dbReference>
<dbReference type="GO" id="GO:0031593">
    <property type="term" value="F:polyubiquitin modification-dependent protein binding"/>
    <property type="evidence" value="ECO:0007669"/>
    <property type="project" value="TreeGrafter"/>
</dbReference>
<feature type="domain" description="SprT-like" evidence="3">
    <location>
        <begin position="588"/>
        <end position="749"/>
    </location>
</feature>
<feature type="coiled-coil region" evidence="1">
    <location>
        <begin position="251"/>
        <end position="285"/>
    </location>
</feature>
<dbReference type="InterPro" id="IPR006640">
    <property type="entry name" value="SprT-like_domain"/>
</dbReference>
<protein>
    <recommendedName>
        <fullName evidence="3">SprT-like domain-containing protein</fullName>
    </recommendedName>
</protein>
<evidence type="ECO:0000313" key="5">
    <source>
        <dbReference type="Proteomes" id="UP000663879"/>
    </source>
</evidence>
<accession>A0A813YQ91</accession>
<evidence type="ECO:0000256" key="1">
    <source>
        <dbReference type="SAM" id="Coils"/>
    </source>
</evidence>
<comment type="caution">
    <text evidence="4">The sequence shown here is derived from an EMBL/GenBank/DDBJ whole genome shotgun (WGS) entry which is preliminary data.</text>
</comment>
<feature type="region of interest" description="Disordered" evidence="2">
    <location>
        <begin position="502"/>
        <end position="523"/>
    </location>
</feature>
<evidence type="ECO:0000259" key="3">
    <source>
        <dbReference type="SMART" id="SM00731"/>
    </source>
</evidence>
<dbReference type="SMART" id="SM00731">
    <property type="entry name" value="SprT"/>
    <property type="match status" value="1"/>
</dbReference>
<gene>
    <name evidence="4" type="ORF">OXX778_LOCUS10739</name>
</gene>
<organism evidence="4 5">
    <name type="scientific">Brachionus calyciflorus</name>
    <dbReference type="NCBI Taxonomy" id="104777"/>
    <lineage>
        <taxon>Eukaryota</taxon>
        <taxon>Metazoa</taxon>
        <taxon>Spiralia</taxon>
        <taxon>Gnathifera</taxon>
        <taxon>Rotifera</taxon>
        <taxon>Eurotatoria</taxon>
        <taxon>Monogononta</taxon>
        <taxon>Pseudotrocha</taxon>
        <taxon>Ploima</taxon>
        <taxon>Brachionidae</taxon>
        <taxon>Brachionus</taxon>
    </lineage>
</organism>
<dbReference type="AlphaFoldDB" id="A0A813YQ91"/>
<dbReference type="InterPro" id="IPR044245">
    <property type="entry name" value="Spartan"/>
</dbReference>
<keyword evidence="1" id="KW-0175">Coiled coil</keyword>
<dbReference type="GO" id="GO:0006974">
    <property type="term" value="P:DNA damage response"/>
    <property type="evidence" value="ECO:0007669"/>
    <property type="project" value="InterPro"/>
</dbReference>
<dbReference type="Proteomes" id="UP000663879">
    <property type="component" value="Unassembled WGS sequence"/>
</dbReference>
<dbReference type="Pfam" id="PF10263">
    <property type="entry name" value="SprT-like"/>
    <property type="match status" value="1"/>
</dbReference>
<reference evidence="4" key="1">
    <citation type="submission" date="2021-02" db="EMBL/GenBank/DDBJ databases">
        <authorList>
            <person name="Nowell W R."/>
        </authorList>
    </citation>
    <scope>NUCLEOTIDE SEQUENCE</scope>
    <source>
        <strain evidence="4">Ploen Becks lab</strain>
    </source>
</reference>
<dbReference type="OrthoDB" id="5236983at2759"/>
<sequence length="754" mass="87638">MITTIEKSIDVSDSTKFAVYYSPHLICNCDVKCKNRDKELNQKRNDTQDSGVLNDLFKSYRTSNTDEFDTLSTSVDSIRDDLSYEDAILSGLGFYVKLNLNEKSESVCSSPSLNSFHTAKGSPDKKASYYIQSNFDNLTLIDSLHVYLDKLDLKNIDKCLGVINCRDPFKKIFTNFSNLNKRLFNDALKGIVCRWSECSNFKSDFDLEENCDGTYTWTIKLSKKFFMRESVVDITKHLIFEMTMAFVNIELNKLNFEFQDQEQIIKKMEKSLRNLLKKISSVTRMDIKIPYDEKPLIYNYCIIVKAQNLNTKTIFAKVNYKFLSYNHDETVIIGTLNSPLPEANEDENSYETLQPSSQESYQNLYEYKNLSVLSKKLHETIDESLFKNEDILSSTLADPCYTNLTDYYSVTKHQENSIIKTKTIQIHSDSKVQLVDAPNNKRTNKYSNNIEHINRVKSESKKLDINNNVLIEHLKYENDLKLEKWINMLNELCLENNNSLSTDHDTSYTSEDEQSEESMCLRDRRPSTKMSMHVCQSDIDEKVILLRNALFSYINQELKDIILSPAKLCYFRKIFIQECENNKQSFLEDFVEKIFDFFSNSLFRKILKNVKIEWSSRLRSTAASTILDRNVDESICVVIRLASNLLQKLSRVDLIQILLHEMIHAFLGLAIGDFDAGHTLSFRKILKKINYILKLDIPIEHDYVETLDLAYIWQCTKCKEKRIRFYNIPPTQNQRGEHAAKCNGSFKKVKSPKN</sequence>
<dbReference type="GO" id="GO:0005634">
    <property type="term" value="C:nucleus"/>
    <property type="evidence" value="ECO:0007669"/>
    <property type="project" value="TreeGrafter"/>
</dbReference>
<dbReference type="EMBL" id="CAJNOC010001739">
    <property type="protein sequence ID" value="CAF0887571.1"/>
    <property type="molecule type" value="Genomic_DNA"/>
</dbReference>
<keyword evidence="5" id="KW-1185">Reference proteome</keyword>
<name>A0A813YQ91_9BILA</name>
<evidence type="ECO:0000256" key="2">
    <source>
        <dbReference type="SAM" id="MobiDB-lite"/>
    </source>
</evidence>